<dbReference type="InterPro" id="IPR039776">
    <property type="entry name" value="Pds5"/>
</dbReference>
<dbReference type="GO" id="GO:0035825">
    <property type="term" value="P:homologous recombination"/>
    <property type="evidence" value="ECO:0007669"/>
    <property type="project" value="UniProtKB-ARBA"/>
</dbReference>
<evidence type="ECO:0000256" key="5">
    <source>
        <dbReference type="ARBA" id="ARBA00023204"/>
    </source>
</evidence>
<dbReference type="OrthoDB" id="200660at2759"/>
<dbReference type="AlphaFoldDB" id="A0A371GJ48"/>
<evidence type="ECO:0000256" key="7">
    <source>
        <dbReference type="ARBA" id="ARBA00023306"/>
    </source>
</evidence>
<name>A0A371GJ48_MUCPR</name>
<evidence type="ECO:0000256" key="1">
    <source>
        <dbReference type="ARBA" id="ARBA00004123"/>
    </source>
</evidence>
<proteinExistence type="predicted"/>
<dbReference type="STRING" id="157652.A0A371GJ48"/>
<sequence>MGLIQVQRGRVCASSSLVFELEMLIYGLKTLVKISLHYEGSHAKHNINGLLDILSKMLQETDNFVNTATGSWYDFYINLLINFAVFTMYSENGKAHIRLAAAKAILRLARKWDLHITPEIFRITILIAKDTSSSVRSTFLSKMQKLLKEHKLPIRFACAFALAVTDDIDDLQHQGEATAELELIVYSDSNWCGDKQDRKSTARSSDFLVLYKGTCSSMSSSEAKYIATSETTCQTMWLDALLGELQEKNLKVKLLVDNKSAVDLARHPAPHGRSKDIETRFCFLRKQVSSEKLKIEHCKTEIQFADIFTKALNWESFRCLTDSIGIKYKYMAEFIKDYSIVARKQQTSAVQGTLINYPAYILVFLIHVLARNNDFPIEVCQDEKIYADLCSPLFFILQALVDVSIVDGDLNIVNDAVLHVVSIFRAIRKVEDAVDAQMTTKLHMLAEIGIFALSELNHGGISVLQTPGQASSKCPKSFFDENFLSRVFHALKKSTVSHGYAQKGQQDVPKSNINTHGVLDLACSKPDDLSRREIANAKRRKCVPMSGSGSIGLHECSMIEKQQKLASKHCGKTTERNILSSTDSMSSKGSLPESHVPTRKSKRAAACSLENTVSSSEHTVEPFKCPRTKLKDTCGSKYSIKTFK</sequence>
<organism evidence="9 10">
    <name type="scientific">Mucuna pruriens</name>
    <name type="common">Velvet bean</name>
    <name type="synonym">Dolichos pruriens</name>
    <dbReference type="NCBI Taxonomy" id="157652"/>
    <lineage>
        <taxon>Eukaryota</taxon>
        <taxon>Viridiplantae</taxon>
        <taxon>Streptophyta</taxon>
        <taxon>Embryophyta</taxon>
        <taxon>Tracheophyta</taxon>
        <taxon>Spermatophyta</taxon>
        <taxon>Magnoliopsida</taxon>
        <taxon>eudicotyledons</taxon>
        <taxon>Gunneridae</taxon>
        <taxon>Pentapetalae</taxon>
        <taxon>rosids</taxon>
        <taxon>fabids</taxon>
        <taxon>Fabales</taxon>
        <taxon>Fabaceae</taxon>
        <taxon>Papilionoideae</taxon>
        <taxon>50 kb inversion clade</taxon>
        <taxon>NPAAA clade</taxon>
        <taxon>indigoferoid/millettioid clade</taxon>
        <taxon>Phaseoleae</taxon>
        <taxon>Mucuna</taxon>
    </lineage>
</organism>
<keyword evidence="2" id="KW-0132">Cell division</keyword>
<feature type="compositionally biased region" description="Polar residues" evidence="8">
    <location>
        <begin position="578"/>
        <end position="589"/>
    </location>
</feature>
<dbReference type="GO" id="GO:0000785">
    <property type="term" value="C:chromatin"/>
    <property type="evidence" value="ECO:0007669"/>
    <property type="project" value="TreeGrafter"/>
</dbReference>
<dbReference type="SUPFAM" id="SSF48371">
    <property type="entry name" value="ARM repeat"/>
    <property type="match status" value="1"/>
</dbReference>
<dbReference type="CDD" id="cd09272">
    <property type="entry name" value="RNase_HI_RT_Ty1"/>
    <property type="match status" value="1"/>
</dbReference>
<dbReference type="PANTHER" id="PTHR12663">
    <property type="entry name" value="ANDROGEN INDUCED INHIBITOR OF PROLIFERATION AS3 / PDS5-RELATED"/>
    <property type="match status" value="1"/>
</dbReference>
<dbReference type="GO" id="GO:0006281">
    <property type="term" value="P:DNA repair"/>
    <property type="evidence" value="ECO:0007669"/>
    <property type="project" value="UniProtKB-KW"/>
</dbReference>
<keyword evidence="6" id="KW-0539">Nucleus</keyword>
<evidence type="ECO:0000256" key="4">
    <source>
        <dbReference type="ARBA" id="ARBA00022776"/>
    </source>
</evidence>
<evidence type="ECO:0000313" key="10">
    <source>
        <dbReference type="Proteomes" id="UP000257109"/>
    </source>
</evidence>
<keyword evidence="10" id="KW-1185">Reference proteome</keyword>
<feature type="non-terminal residue" evidence="9">
    <location>
        <position position="1"/>
    </location>
</feature>
<evidence type="ECO:0000256" key="2">
    <source>
        <dbReference type="ARBA" id="ARBA00022618"/>
    </source>
</evidence>
<evidence type="ECO:0000256" key="8">
    <source>
        <dbReference type="SAM" id="MobiDB-lite"/>
    </source>
</evidence>
<dbReference type="GO" id="GO:0051301">
    <property type="term" value="P:cell division"/>
    <property type="evidence" value="ECO:0007669"/>
    <property type="project" value="UniProtKB-KW"/>
</dbReference>
<dbReference type="Pfam" id="PF20168">
    <property type="entry name" value="PDS5"/>
    <property type="match status" value="2"/>
</dbReference>
<evidence type="ECO:0000256" key="6">
    <source>
        <dbReference type="ARBA" id="ARBA00023242"/>
    </source>
</evidence>
<comment type="caution">
    <text evidence="9">The sequence shown here is derived from an EMBL/GenBank/DDBJ whole genome shotgun (WGS) entry which is preliminary data.</text>
</comment>
<reference evidence="9" key="1">
    <citation type="submission" date="2018-05" db="EMBL/GenBank/DDBJ databases">
        <title>Draft genome of Mucuna pruriens seed.</title>
        <authorList>
            <person name="Nnadi N.E."/>
            <person name="Vos R."/>
            <person name="Hasami M.H."/>
            <person name="Devisetty U.K."/>
            <person name="Aguiy J.C."/>
        </authorList>
    </citation>
    <scope>NUCLEOTIDE SEQUENCE [LARGE SCALE GENOMIC DNA]</scope>
    <source>
        <strain evidence="9">JCA_2017</strain>
    </source>
</reference>
<dbReference type="InterPro" id="IPR016024">
    <property type="entry name" value="ARM-type_fold"/>
</dbReference>
<protein>
    <submittedName>
        <fullName evidence="9">Copia protein</fullName>
    </submittedName>
</protein>
<dbReference type="EMBL" id="QJKJ01005364">
    <property type="protein sequence ID" value="RDX90564.1"/>
    <property type="molecule type" value="Genomic_DNA"/>
</dbReference>
<keyword evidence="5" id="KW-0234">DNA repair</keyword>
<evidence type="ECO:0000256" key="3">
    <source>
        <dbReference type="ARBA" id="ARBA00022763"/>
    </source>
</evidence>
<dbReference type="Proteomes" id="UP000257109">
    <property type="component" value="Unassembled WGS sequence"/>
</dbReference>
<accession>A0A371GJ48</accession>
<evidence type="ECO:0000313" key="9">
    <source>
        <dbReference type="EMBL" id="RDX90564.1"/>
    </source>
</evidence>
<feature type="region of interest" description="Disordered" evidence="8">
    <location>
        <begin position="578"/>
        <end position="603"/>
    </location>
</feature>
<keyword evidence="7" id="KW-0131">Cell cycle</keyword>
<dbReference type="GO" id="GO:0005634">
    <property type="term" value="C:nucleus"/>
    <property type="evidence" value="ECO:0007669"/>
    <property type="project" value="UniProtKB-SubCell"/>
</dbReference>
<dbReference type="GO" id="GO:0007064">
    <property type="term" value="P:mitotic sister chromatid cohesion"/>
    <property type="evidence" value="ECO:0007669"/>
    <property type="project" value="InterPro"/>
</dbReference>
<dbReference type="PANTHER" id="PTHR12663:SF50">
    <property type="entry name" value="SISTER CHROMATID COHESION PROTEIN PDS5 HOMOLOG B"/>
    <property type="match status" value="1"/>
</dbReference>
<comment type="subcellular location">
    <subcellularLocation>
        <location evidence="1">Nucleus</location>
    </subcellularLocation>
</comment>
<gene>
    <name evidence="9" type="primary">GIP</name>
    <name evidence="9" type="ORF">CR513_27555</name>
</gene>
<keyword evidence="3" id="KW-0227">DNA damage</keyword>
<keyword evidence="4" id="KW-0498">Mitosis</keyword>